<keyword evidence="1" id="KW-0812">Transmembrane</keyword>
<feature type="transmembrane region" description="Helical" evidence="1">
    <location>
        <begin position="12"/>
        <end position="35"/>
    </location>
</feature>
<reference evidence="2 3" key="1">
    <citation type="submission" date="2020-06" db="EMBL/GenBank/DDBJ databases">
        <title>Nonomuraea sp. SMC257, a novel actinomycete isolated from soil.</title>
        <authorList>
            <person name="Chanama M."/>
        </authorList>
    </citation>
    <scope>NUCLEOTIDE SEQUENCE [LARGE SCALE GENOMIC DNA]</scope>
    <source>
        <strain evidence="2 3">SMC257</strain>
    </source>
</reference>
<feature type="transmembrane region" description="Helical" evidence="1">
    <location>
        <begin position="71"/>
        <end position="92"/>
    </location>
</feature>
<keyword evidence="1" id="KW-0472">Membrane</keyword>
<gene>
    <name evidence="2" type="ORF">HTZ77_43685</name>
</gene>
<dbReference type="AlphaFoldDB" id="A0A7Y6IHR6"/>
<comment type="caution">
    <text evidence="2">The sequence shown here is derived from an EMBL/GenBank/DDBJ whole genome shotgun (WGS) entry which is preliminary data.</text>
</comment>
<feature type="transmembrane region" description="Helical" evidence="1">
    <location>
        <begin position="139"/>
        <end position="159"/>
    </location>
</feature>
<feature type="transmembrane region" description="Helical" evidence="1">
    <location>
        <begin position="165"/>
        <end position="183"/>
    </location>
</feature>
<keyword evidence="3" id="KW-1185">Reference proteome</keyword>
<organism evidence="2 3">
    <name type="scientific">Nonomuraea montanisoli</name>
    <dbReference type="NCBI Taxonomy" id="2741721"/>
    <lineage>
        <taxon>Bacteria</taxon>
        <taxon>Bacillati</taxon>
        <taxon>Actinomycetota</taxon>
        <taxon>Actinomycetes</taxon>
        <taxon>Streptosporangiales</taxon>
        <taxon>Streptosporangiaceae</taxon>
        <taxon>Nonomuraea</taxon>
    </lineage>
</organism>
<dbReference type="EMBL" id="JABWGN010000029">
    <property type="protein sequence ID" value="NUW38256.1"/>
    <property type="molecule type" value="Genomic_DNA"/>
</dbReference>
<protein>
    <submittedName>
        <fullName evidence="2">Uncharacterized protein</fullName>
    </submittedName>
</protein>
<keyword evidence="1" id="KW-1133">Transmembrane helix</keyword>
<accession>A0A7Y6IHR6</accession>
<dbReference type="RefSeq" id="WP_175595697.1">
    <property type="nucleotide sequence ID" value="NZ_JABWGN010000029.1"/>
</dbReference>
<feature type="transmembrane region" description="Helical" evidence="1">
    <location>
        <begin position="41"/>
        <end position="59"/>
    </location>
</feature>
<evidence type="ECO:0000313" key="2">
    <source>
        <dbReference type="EMBL" id="NUW38256.1"/>
    </source>
</evidence>
<name>A0A7Y6IHR6_9ACTN</name>
<evidence type="ECO:0000256" key="1">
    <source>
        <dbReference type="SAM" id="Phobius"/>
    </source>
</evidence>
<sequence>MRPLSAAAVRRAGAGLTAGALTWATAISIFGSTGVGVGERVVDLTGLCFQLGVLCLLWVQLRTRAIGTSRAAAVALRVEAVVLGVASVWSLLHGVLPDDLKNGAWLAPLDMCWPLSMLGMAAISVKLAVTGRWSGLLRWWPLVAESWAVVTVPAFLLVGEDLSRWVGAGHLVIGYAALGLMLVTRPGQVLGSPVSGKA</sequence>
<proteinExistence type="predicted"/>
<evidence type="ECO:0000313" key="3">
    <source>
        <dbReference type="Proteomes" id="UP000586042"/>
    </source>
</evidence>
<dbReference type="Proteomes" id="UP000586042">
    <property type="component" value="Unassembled WGS sequence"/>
</dbReference>